<dbReference type="SUPFAM" id="SSF56436">
    <property type="entry name" value="C-type lectin-like"/>
    <property type="match status" value="1"/>
</dbReference>
<evidence type="ECO:0000259" key="5">
    <source>
        <dbReference type="PROSITE" id="PS50011"/>
    </source>
</evidence>
<dbReference type="InterPro" id="IPR016187">
    <property type="entry name" value="CTDL_fold"/>
</dbReference>
<gene>
    <name evidence="6" type="ORF">GF068_16790</name>
</gene>
<sequence length="855" mass="93309">MPAEARVYAIIMDQSPGPSVTVDASGETDSGVRAALPMGAEEPPLPRRYEDLGRIASGGAGDVRRVRDLWFGRVLAMKVLRFEHVENTRMRARFISEIELTARLQHPGIIPVHERGQFDDGRPWFTMQEVRGRTFDAVIADLHGAAGPEGFGAAPSGWTFRRAVDAFARITQAVAYAHGEGILHRDLKPMNLMVGEQGEAFVMDWGLARRMGDPLPSELDEDGVIHESDEGGLTRHGEVLGTPAYMPPEQAGGERDMHGKPSDVYALGAILYHLLAGRPPYRGSGLAVWRQVLAGPPIPLAEAARPGLVLPRELVAICERAMQRDPAARYPDAAALGREVLDWLDGARRREQARLALAEAAALLPEIAELRARARDVTAHARRLMEAVRPYDPVELKRPAWALEDEASRIAEDAALREAALLQAAHGALILDPELPEAHDLLADRHCAELLAAERARRQEDAARAEAMLRTHDRGRYAAILRGDGALSLVTDPEDAEVLLCRYAARDRRLVAEPLRHLGRAPIREAVLPRGSYLLVISAPGRAEVRLPVCIERGAHWNGAPPGEEGPGLLALPFLHELGPDDCFVPAGHVDIGGDPEAPDSLPGRRVWIDAFVLRRFPVTNGEYLVFLNALLDEGREEEALACVPRAAHGMAEARDERPLFGRDASGRFVLSVDEAGARLSSAWPVASIDWHAAYSYTRWLAARTGLPWRLPNELEREKAARGVDGRAYPWGDYPDATFACVLESHAGVPRRVVVDSYPADESPYGVRGLSGNSRDWCGNVWRREGPAIVGERALVDEASPDDPEHRAVRGGGWSSALPFARAAGRFGLLPGIRRATVGLRVARSVTNHAPTRSG</sequence>
<dbReference type="EMBL" id="WJIE01000004">
    <property type="protein sequence ID" value="MRG93556.1"/>
    <property type="molecule type" value="Genomic_DNA"/>
</dbReference>
<organism evidence="6 7">
    <name type="scientific">Polyangium spumosum</name>
    <dbReference type="NCBI Taxonomy" id="889282"/>
    <lineage>
        <taxon>Bacteria</taxon>
        <taxon>Pseudomonadati</taxon>
        <taxon>Myxococcota</taxon>
        <taxon>Polyangia</taxon>
        <taxon>Polyangiales</taxon>
        <taxon>Polyangiaceae</taxon>
        <taxon>Polyangium</taxon>
    </lineage>
</organism>
<reference evidence="6 7" key="1">
    <citation type="submission" date="2019-10" db="EMBL/GenBank/DDBJ databases">
        <title>A soil myxobacterium in the family Polyangiaceae.</title>
        <authorList>
            <person name="Li Y."/>
            <person name="Wang J."/>
        </authorList>
    </citation>
    <scope>NUCLEOTIDE SEQUENCE [LARGE SCALE GENOMIC DNA]</scope>
    <source>
        <strain evidence="6 7">DSM 14734</strain>
    </source>
</reference>
<keyword evidence="2" id="KW-0547">Nucleotide-binding</keyword>
<comment type="caution">
    <text evidence="6">The sequence shown here is derived from an EMBL/GenBank/DDBJ whole genome shotgun (WGS) entry which is preliminary data.</text>
</comment>
<dbReference type="InterPro" id="IPR042095">
    <property type="entry name" value="SUMF_sf"/>
</dbReference>
<dbReference type="PANTHER" id="PTHR43289">
    <property type="entry name" value="MITOGEN-ACTIVATED PROTEIN KINASE KINASE KINASE 20-RELATED"/>
    <property type="match status" value="1"/>
</dbReference>
<dbReference type="OrthoDB" id="9779954at2"/>
<protein>
    <submittedName>
        <fullName evidence="6">SUMF1/EgtB/PvdO family nonheme iron enzyme</fullName>
    </submittedName>
</protein>
<evidence type="ECO:0000313" key="6">
    <source>
        <dbReference type="EMBL" id="MRG93556.1"/>
    </source>
</evidence>
<dbReference type="PANTHER" id="PTHR43289:SF6">
    <property type="entry name" value="SERINE_THREONINE-PROTEIN KINASE NEKL-3"/>
    <property type="match status" value="1"/>
</dbReference>
<dbReference type="InterPro" id="IPR011009">
    <property type="entry name" value="Kinase-like_dom_sf"/>
</dbReference>
<feature type="domain" description="Protein kinase" evidence="5">
    <location>
        <begin position="49"/>
        <end position="344"/>
    </location>
</feature>
<dbReference type="Pfam" id="PF00069">
    <property type="entry name" value="Pkinase"/>
    <property type="match status" value="1"/>
</dbReference>
<dbReference type="Gene3D" id="3.30.200.20">
    <property type="entry name" value="Phosphorylase Kinase, domain 1"/>
    <property type="match status" value="1"/>
</dbReference>
<dbReference type="Gene3D" id="1.10.510.10">
    <property type="entry name" value="Transferase(Phosphotransferase) domain 1"/>
    <property type="match status" value="1"/>
</dbReference>
<proteinExistence type="predicted"/>
<keyword evidence="4" id="KW-0067">ATP-binding</keyword>
<dbReference type="Pfam" id="PF03781">
    <property type="entry name" value="FGE-sulfatase"/>
    <property type="match status" value="1"/>
</dbReference>
<dbReference type="GO" id="GO:0005524">
    <property type="term" value="F:ATP binding"/>
    <property type="evidence" value="ECO:0007669"/>
    <property type="project" value="UniProtKB-KW"/>
</dbReference>
<evidence type="ECO:0000256" key="2">
    <source>
        <dbReference type="ARBA" id="ARBA00022741"/>
    </source>
</evidence>
<evidence type="ECO:0000256" key="4">
    <source>
        <dbReference type="ARBA" id="ARBA00022840"/>
    </source>
</evidence>
<dbReference type="SMART" id="SM00220">
    <property type="entry name" value="S_TKc"/>
    <property type="match status" value="1"/>
</dbReference>
<accession>A0A6N7PRV6</accession>
<dbReference type="AlphaFoldDB" id="A0A6N7PRV6"/>
<evidence type="ECO:0000256" key="3">
    <source>
        <dbReference type="ARBA" id="ARBA00022777"/>
    </source>
</evidence>
<dbReference type="PROSITE" id="PS00108">
    <property type="entry name" value="PROTEIN_KINASE_ST"/>
    <property type="match status" value="1"/>
</dbReference>
<dbReference type="CDD" id="cd14014">
    <property type="entry name" value="STKc_PknB_like"/>
    <property type="match status" value="1"/>
</dbReference>
<dbReference type="SUPFAM" id="SSF56112">
    <property type="entry name" value="Protein kinase-like (PK-like)"/>
    <property type="match status" value="1"/>
</dbReference>
<dbReference type="InterPro" id="IPR000719">
    <property type="entry name" value="Prot_kinase_dom"/>
</dbReference>
<dbReference type="Gene3D" id="3.90.1580.10">
    <property type="entry name" value="paralog of FGE (formylglycine-generating enzyme)"/>
    <property type="match status" value="1"/>
</dbReference>
<evidence type="ECO:0000256" key="1">
    <source>
        <dbReference type="ARBA" id="ARBA00022679"/>
    </source>
</evidence>
<dbReference type="Proteomes" id="UP000440224">
    <property type="component" value="Unassembled WGS sequence"/>
</dbReference>
<dbReference type="InterPro" id="IPR008271">
    <property type="entry name" value="Ser/Thr_kinase_AS"/>
</dbReference>
<keyword evidence="7" id="KW-1185">Reference proteome</keyword>
<evidence type="ECO:0000313" key="7">
    <source>
        <dbReference type="Proteomes" id="UP000440224"/>
    </source>
</evidence>
<keyword evidence="1" id="KW-0808">Transferase</keyword>
<keyword evidence="3" id="KW-0418">Kinase</keyword>
<dbReference type="PROSITE" id="PS50011">
    <property type="entry name" value="PROTEIN_KINASE_DOM"/>
    <property type="match status" value="1"/>
</dbReference>
<dbReference type="InterPro" id="IPR005532">
    <property type="entry name" value="SUMF_dom"/>
</dbReference>
<name>A0A6N7PRV6_9BACT</name>
<dbReference type="GO" id="GO:0004674">
    <property type="term" value="F:protein serine/threonine kinase activity"/>
    <property type="evidence" value="ECO:0007669"/>
    <property type="project" value="TreeGrafter"/>
</dbReference>